<keyword evidence="9" id="KW-1133">Transmembrane helix</keyword>
<dbReference type="SUPFAM" id="SSF56112">
    <property type="entry name" value="Protein kinase-like (PK-like)"/>
    <property type="match status" value="1"/>
</dbReference>
<dbReference type="Gene3D" id="3.30.200.20">
    <property type="entry name" value="Phosphorylase Kinase, domain 1"/>
    <property type="match status" value="1"/>
</dbReference>
<dbReference type="InterPro" id="IPR000719">
    <property type="entry name" value="Prot_kinase_dom"/>
</dbReference>
<feature type="region of interest" description="Disordered" evidence="8">
    <location>
        <begin position="453"/>
        <end position="473"/>
    </location>
</feature>
<keyword evidence="5 11" id="KW-0418">Kinase</keyword>
<feature type="binding site" evidence="7">
    <location>
        <position position="133"/>
    </location>
    <ligand>
        <name>ATP</name>
        <dbReference type="ChEBI" id="CHEBI:30616"/>
    </ligand>
</feature>
<dbReference type="RefSeq" id="WP_010047772.1">
    <property type="nucleotide sequence ID" value="NZ_CP025958.1"/>
</dbReference>
<evidence type="ECO:0000259" key="10">
    <source>
        <dbReference type="PROSITE" id="PS50011"/>
    </source>
</evidence>
<dbReference type="GO" id="GO:0004674">
    <property type="term" value="F:protein serine/threonine kinase activity"/>
    <property type="evidence" value="ECO:0007669"/>
    <property type="project" value="UniProtKB-KW"/>
</dbReference>
<dbReference type="AlphaFoldDB" id="A0A2Z3GU72"/>
<dbReference type="InterPro" id="IPR008271">
    <property type="entry name" value="Ser/Thr_kinase_AS"/>
</dbReference>
<keyword evidence="6 7" id="KW-0067">ATP-binding</keyword>
<dbReference type="OrthoDB" id="6111975at2"/>
<dbReference type="SMART" id="SM00220">
    <property type="entry name" value="S_TKc"/>
    <property type="match status" value="1"/>
</dbReference>
<reference evidence="11 12" key="1">
    <citation type="submission" date="2018-01" db="EMBL/GenBank/DDBJ databases">
        <title>G. obscuriglobus.</title>
        <authorList>
            <person name="Franke J."/>
            <person name="Blomberg W."/>
            <person name="Selmecki A."/>
        </authorList>
    </citation>
    <scope>NUCLEOTIDE SEQUENCE [LARGE SCALE GENOMIC DNA]</scope>
    <source>
        <strain evidence="11 12">DSM 5831</strain>
    </source>
</reference>
<dbReference type="EC" id="2.7.11.1" evidence="1"/>
<evidence type="ECO:0000256" key="1">
    <source>
        <dbReference type="ARBA" id="ARBA00012513"/>
    </source>
</evidence>
<dbReference type="CDD" id="cd14014">
    <property type="entry name" value="STKc_PknB_like"/>
    <property type="match status" value="1"/>
</dbReference>
<keyword evidence="4 7" id="KW-0547">Nucleotide-binding</keyword>
<dbReference type="PANTHER" id="PTHR43289:SF34">
    <property type="entry name" value="SERINE_THREONINE-PROTEIN KINASE YBDM-RELATED"/>
    <property type="match status" value="1"/>
</dbReference>
<dbReference type="InterPro" id="IPR011009">
    <property type="entry name" value="Kinase-like_dom_sf"/>
</dbReference>
<dbReference type="GO" id="GO:0005524">
    <property type="term" value="F:ATP binding"/>
    <property type="evidence" value="ECO:0007669"/>
    <property type="project" value="UniProtKB-UniRule"/>
</dbReference>
<dbReference type="FunFam" id="1.10.510.10:FF:000021">
    <property type="entry name" value="Serine/threonine protein kinase"/>
    <property type="match status" value="1"/>
</dbReference>
<protein>
    <recommendedName>
        <fullName evidence="1">non-specific serine/threonine protein kinase</fullName>
        <ecNumber evidence="1">2.7.11.1</ecNumber>
    </recommendedName>
</protein>
<evidence type="ECO:0000313" key="11">
    <source>
        <dbReference type="EMBL" id="AWM37959.1"/>
    </source>
</evidence>
<organism evidence="11 12">
    <name type="scientific">Gemmata obscuriglobus</name>
    <dbReference type="NCBI Taxonomy" id="114"/>
    <lineage>
        <taxon>Bacteria</taxon>
        <taxon>Pseudomonadati</taxon>
        <taxon>Planctomycetota</taxon>
        <taxon>Planctomycetia</taxon>
        <taxon>Gemmatales</taxon>
        <taxon>Gemmataceae</taxon>
        <taxon>Gemmata</taxon>
    </lineage>
</organism>
<accession>A0A2Z3GU72</accession>
<feature type="transmembrane region" description="Helical" evidence="9">
    <location>
        <begin position="419"/>
        <end position="443"/>
    </location>
</feature>
<keyword evidence="9" id="KW-0812">Transmembrane</keyword>
<evidence type="ECO:0000256" key="6">
    <source>
        <dbReference type="ARBA" id="ARBA00022840"/>
    </source>
</evidence>
<dbReference type="PROSITE" id="PS00107">
    <property type="entry name" value="PROTEIN_KINASE_ATP"/>
    <property type="match status" value="1"/>
</dbReference>
<feature type="domain" description="Protein kinase" evidence="10">
    <location>
        <begin position="104"/>
        <end position="394"/>
    </location>
</feature>
<dbReference type="PROSITE" id="PS00108">
    <property type="entry name" value="PROTEIN_KINASE_ST"/>
    <property type="match status" value="1"/>
</dbReference>
<gene>
    <name evidence="11" type="ORF">C1280_13800</name>
</gene>
<dbReference type="Gene3D" id="1.10.510.10">
    <property type="entry name" value="Transferase(Phosphotransferase) domain 1"/>
    <property type="match status" value="1"/>
</dbReference>
<dbReference type="PANTHER" id="PTHR43289">
    <property type="entry name" value="MITOGEN-ACTIVATED PROTEIN KINASE KINASE KINASE 20-RELATED"/>
    <property type="match status" value="1"/>
</dbReference>
<keyword evidence="3" id="KW-0808">Transferase</keyword>
<keyword evidence="9" id="KW-0472">Membrane</keyword>
<evidence type="ECO:0000313" key="12">
    <source>
        <dbReference type="Proteomes" id="UP000245802"/>
    </source>
</evidence>
<evidence type="ECO:0000256" key="8">
    <source>
        <dbReference type="SAM" id="MobiDB-lite"/>
    </source>
</evidence>
<feature type="region of interest" description="Disordered" evidence="8">
    <location>
        <begin position="64"/>
        <end position="87"/>
    </location>
</feature>
<evidence type="ECO:0000256" key="9">
    <source>
        <dbReference type="SAM" id="Phobius"/>
    </source>
</evidence>
<sequence>MRIALGADPDDRLNAVLVEYVEAVERGERPDRQRVLACFPEHARELAAFFATRDRLEEITAPLRAVAGPDPSRDTGPAPALDGAVATRPDVPPLGAELGSIGDFRLLREVGRGGMGVVYEAEQLSLRRRVALKVLPFVSALDPRHLQRFRNEAQAAAQLHHTHIVPVFAVGAERGVHYYAMQFIDGQSLSQLLSDLRAADADAKSSGAATPLAGASVSAERASRRRQYFRRVAGLVKQAAEALDYAHQVGVVHRDVKPANLMLDDAGRLWVTDFGLAQMRNDSGLTATGEVLGTARYMSPEQAAGQRGVVDHRTDIYSLGATLYELLTLAPVFDAEDGRALLYQVAYKEPRPPRAADRSVPVELETIVLKALAKSPDERYRTAQELAADLQRFLDDRPVLARRPSFRDRTAKWVRRHRALVAVAAGVFLFATVGLAISTALVAQAYQREREAKQHESQRAKEAEQERTQAEQNYQRTRRAVDMFVELSDEEQFNFLPLTGLRVRLLETAIAYYQELSDSRADPQVRASLEEIKARVARLHDELTALNEVTRLLLLEQPVVCADLGLSREAVARLAPALQRLWSYRQGPEVRDAQEARQQPQIAELAAAARKEVQETLTVAQYQRLRQIFLQIPGPHVFGRSVLDELGLVDPQRDQIRRIRSAALRDSLKLWSTAETRCESQKDFEEMWKRTNNNIAAQLNPAQLEKWKAMRGASAPAGVQFPLHNSTRTRTP</sequence>
<dbReference type="Proteomes" id="UP000245802">
    <property type="component" value="Chromosome"/>
</dbReference>
<evidence type="ECO:0000256" key="7">
    <source>
        <dbReference type="PROSITE-ProRule" id="PRU10141"/>
    </source>
</evidence>
<feature type="compositionally biased region" description="Basic and acidic residues" evidence="8">
    <location>
        <begin position="453"/>
        <end position="469"/>
    </location>
</feature>
<proteinExistence type="predicted"/>
<evidence type="ECO:0000256" key="5">
    <source>
        <dbReference type="ARBA" id="ARBA00022777"/>
    </source>
</evidence>
<dbReference type="EMBL" id="CP025958">
    <property type="protein sequence ID" value="AWM37959.1"/>
    <property type="molecule type" value="Genomic_DNA"/>
</dbReference>
<keyword evidence="12" id="KW-1185">Reference proteome</keyword>
<evidence type="ECO:0000256" key="2">
    <source>
        <dbReference type="ARBA" id="ARBA00022527"/>
    </source>
</evidence>
<dbReference type="KEGG" id="gog:C1280_13800"/>
<evidence type="ECO:0000256" key="4">
    <source>
        <dbReference type="ARBA" id="ARBA00022741"/>
    </source>
</evidence>
<dbReference type="PROSITE" id="PS50011">
    <property type="entry name" value="PROTEIN_KINASE_DOM"/>
    <property type="match status" value="1"/>
</dbReference>
<dbReference type="Pfam" id="PF00069">
    <property type="entry name" value="Pkinase"/>
    <property type="match status" value="1"/>
</dbReference>
<dbReference type="InterPro" id="IPR017441">
    <property type="entry name" value="Protein_kinase_ATP_BS"/>
</dbReference>
<name>A0A2Z3GU72_9BACT</name>
<evidence type="ECO:0000256" key="3">
    <source>
        <dbReference type="ARBA" id="ARBA00022679"/>
    </source>
</evidence>
<keyword evidence="2 11" id="KW-0723">Serine/threonine-protein kinase</keyword>